<feature type="transmembrane region" description="Helical" evidence="1">
    <location>
        <begin position="76"/>
        <end position="104"/>
    </location>
</feature>
<keyword evidence="1" id="KW-0472">Membrane</keyword>
<protein>
    <submittedName>
        <fullName evidence="2">Uncharacterized protein</fullName>
    </submittedName>
</protein>
<keyword evidence="3" id="KW-1185">Reference proteome</keyword>
<reference evidence="2 3" key="1">
    <citation type="submission" date="2017-12" db="EMBL/GenBank/DDBJ databases">
        <title>Sequencing the genomes of 1000 Actinobacteria strains.</title>
        <authorList>
            <person name="Klenk H.-P."/>
        </authorList>
    </citation>
    <scope>NUCLEOTIDE SEQUENCE [LARGE SCALE GENOMIC DNA]</scope>
    <source>
        <strain evidence="2 3">DSM 12806</strain>
    </source>
</reference>
<accession>A0A2N3YGM4</accession>
<gene>
    <name evidence="2" type="ORF">ATL31_0798</name>
</gene>
<keyword evidence="1" id="KW-1133">Transmembrane helix</keyword>
<organism evidence="2 3">
    <name type="scientific">Phycicoccus duodecadis</name>
    <dbReference type="NCBI Taxonomy" id="173053"/>
    <lineage>
        <taxon>Bacteria</taxon>
        <taxon>Bacillati</taxon>
        <taxon>Actinomycetota</taxon>
        <taxon>Actinomycetes</taxon>
        <taxon>Micrococcales</taxon>
        <taxon>Intrasporangiaceae</taxon>
        <taxon>Phycicoccus</taxon>
    </lineage>
</organism>
<dbReference type="EMBL" id="PJNE01000001">
    <property type="protein sequence ID" value="PKW25994.1"/>
    <property type="molecule type" value="Genomic_DNA"/>
</dbReference>
<feature type="transmembrane region" description="Helical" evidence="1">
    <location>
        <begin position="116"/>
        <end position="135"/>
    </location>
</feature>
<dbReference type="AlphaFoldDB" id="A0A2N3YGM4"/>
<comment type="caution">
    <text evidence="2">The sequence shown here is derived from an EMBL/GenBank/DDBJ whole genome shotgun (WGS) entry which is preliminary data.</text>
</comment>
<evidence type="ECO:0000313" key="2">
    <source>
        <dbReference type="EMBL" id="PKW25994.1"/>
    </source>
</evidence>
<evidence type="ECO:0000313" key="3">
    <source>
        <dbReference type="Proteomes" id="UP000233781"/>
    </source>
</evidence>
<dbReference type="RefSeq" id="WP_101394632.1">
    <property type="nucleotide sequence ID" value="NZ_PJNE01000001.1"/>
</dbReference>
<dbReference type="OrthoDB" id="4869310at2"/>
<evidence type="ECO:0000256" key="1">
    <source>
        <dbReference type="SAM" id="Phobius"/>
    </source>
</evidence>
<dbReference type="Proteomes" id="UP000233781">
    <property type="component" value="Unassembled WGS sequence"/>
</dbReference>
<feature type="transmembrane region" description="Helical" evidence="1">
    <location>
        <begin position="141"/>
        <end position="160"/>
    </location>
</feature>
<name>A0A2N3YGM4_9MICO</name>
<feature type="transmembrane region" description="Helical" evidence="1">
    <location>
        <begin position="35"/>
        <end position="64"/>
    </location>
</feature>
<proteinExistence type="predicted"/>
<keyword evidence="1" id="KW-0812">Transmembrane</keyword>
<sequence length="172" mass="18148">MHRFPWAAWGLLVVVIDLPLRGWDVAPDVVGYAWVLYGLWGAAARPFLVARVAAVVGLAVWVVTGTPLFAADRYVILQYTALTVEAVVWAVLVHQLCTGVMAVGIPEDLERWAHRLALAAVALGVLLVGSLVLYATSGLALYGLAVVAAVVVGLLAVVLLQRVSRSGALTAA</sequence>